<dbReference type="Pfam" id="PF16188">
    <property type="entry name" value="Peptidase_M24_C"/>
    <property type="match status" value="1"/>
</dbReference>
<dbReference type="Gene3D" id="3.40.350.10">
    <property type="entry name" value="Creatinase/prolidase N-terminal domain"/>
    <property type="match status" value="2"/>
</dbReference>
<dbReference type="InterPro" id="IPR033740">
    <property type="entry name" value="Pept_M24B"/>
</dbReference>
<dbReference type="InterPro" id="IPR036005">
    <property type="entry name" value="Creatinase/aminopeptidase-like"/>
</dbReference>
<keyword evidence="7" id="KW-0645">Protease</keyword>
<feature type="domain" description="Peptidase M24" evidence="4">
    <location>
        <begin position="307"/>
        <end position="521"/>
    </location>
</feature>
<dbReference type="SUPFAM" id="SSF53092">
    <property type="entry name" value="Creatinase/prolidase N-terminal domain"/>
    <property type="match status" value="1"/>
</dbReference>
<keyword evidence="3" id="KW-0378">Hydrolase</keyword>
<accession>A0A7G1GC31</accession>
<gene>
    <name evidence="7" type="ORF">OSSY52_18100</name>
</gene>
<proteinExistence type="inferred from homology"/>
<evidence type="ECO:0000256" key="1">
    <source>
        <dbReference type="ARBA" id="ARBA00008766"/>
    </source>
</evidence>
<dbReference type="PANTHER" id="PTHR43763:SF6">
    <property type="entry name" value="XAA-PRO AMINOPEPTIDASE 1"/>
    <property type="match status" value="1"/>
</dbReference>
<dbReference type="EMBL" id="AP018712">
    <property type="protein sequence ID" value="BBE31669.1"/>
    <property type="molecule type" value="Genomic_DNA"/>
</dbReference>
<dbReference type="InterPro" id="IPR032416">
    <property type="entry name" value="Peptidase_M24_C"/>
</dbReference>
<evidence type="ECO:0000313" key="8">
    <source>
        <dbReference type="Proteomes" id="UP000516361"/>
    </source>
</evidence>
<protein>
    <submittedName>
        <fullName evidence="7">Xaa-Pro aminopeptidase</fullName>
    </submittedName>
</protein>
<sequence>MINERIKKLRMLMKKNNIQAYIIPTSDYHQSEYVADFFKSRAWISGFTGSAGIVVITKESSGLWTDGRYFIQAEKQLKNSEIKLFKMNEPEVPTYEEWLLKELKEGDTIGFDAKCFSIEQVKKLKDKIKYKKLKVYAEKDLINEIWINRPKLPQENIFIHNIKYAGKSFKEKLIEVKRNMKDFDYYILSSLDDIAWLFNLRGNDVKNNPVFLAYSIISKEETYLFIDKNKLDNTVYNYLNENKIIIKKYDEIYTFINSLEKNKRYIFDLQKTNYKIYLSLNKPEKILEEKNITTYLKAIKNNIEIKNIKKCHIKDGVAMVKFLYWIEKNINKEKITEISATEKLESFRKEQEDFFEISFDTIAAYKDHAAMMHYKAEENTQYELKNEGFFLVDSGGQYFDGTTDITRTISLGNLTNEEMYDYTLTLKGNLSLSKIKFLYGTTGSNLDILARQPLWNEGIDYKCGTGHGVGYFLNVHEGPQQFRPIPNTIVLEPGMIITNEPGVYKEGKHGIRIENELLVVEDKETEFGKFLKFEIITYCPIDLKGVKTSMLSSEEINYLNDYHEEVYKKLSPFLNEEEKKWLKEKTEPIGEKNE</sequence>
<dbReference type="FunFam" id="3.90.230.10:FF:000009">
    <property type="entry name" value="xaa-Pro aminopeptidase 2"/>
    <property type="match status" value="1"/>
</dbReference>
<dbReference type="InterPro" id="IPR000994">
    <property type="entry name" value="Pept_M24"/>
</dbReference>
<keyword evidence="8" id="KW-1185">Reference proteome</keyword>
<comment type="similarity">
    <text evidence="1">Belongs to the peptidase M24B family.</text>
</comment>
<keyword evidence="7" id="KW-0031">Aminopeptidase</keyword>
<dbReference type="InterPro" id="IPR000587">
    <property type="entry name" value="Creatinase_N"/>
</dbReference>
<dbReference type="Proteomes" id="UP000516361">
    <property type="component" value="Chromosome"/>
</dbReference>
<dbReference type="InterPro" id="IPR029149">
    <property type="entry name" value="Creatin/AminoP/Spt16_N"/>
</dbReference>
<evidence type="ECO:0000259" key="6">
    <source>
        <dbReference type="Pfam" id="PF16188"/>
    </source>
</evidence>
<evidence type="ECO:0000259" key="4">
    <source>
        <dbReference type="Pfam" id="PF00557"/>
    </source>
</evidence>
<dbReference type="AlphaFoldDB" id="A0A7G1GC31"/>
<keyword evidence="2" id="KW-0479">Metal-binding</keyword>
<dbReference type="FunFam" id="3.40.350.10:FF:000003">
    <property type="entry name" value="Xaa-pro aminopeptidase P"/>
    <property type="match status" value="1"/>
</dbReference>
<dbReference type="Pfam" id="PF16189">
    <property type="entry name" value="Creatinase_N_2"/>
    <property type="match status" value="1"/>
</dbReference>
<evidence type="ECO:0000259" key="5">
    <source>
        <dbReference type="Pfam" id="PF01321"/>
    </source>
</evidence>
<evidence type="ECO:0000256" key="2">
    <source>
        <dbReference type="ARBA" id="ARBA00022723"/>
    </source>
</evidence>
<name>A0A7G1GC31_9BACT</name>
<reference evidence="7 8" key="1">
    <citation type="submission" date="2018-06" db="EMBL/GenBank/DDBJ databases">
        <title>Genome sequencing of Oceanotoga sp. sy52.</title>
        <authorList>
            <person name="Mori K."/>
        </authorList>
    </citation>
    <scope>NUCLEOTIDE SEQUENCE [LARGE SCALE GENOMIC DNA]</scope>
    <source>
        <strain evidence="8">sy52</strain>
    </source>
</reference>
<dbReference type="GO" id="GO:0046872">
    <property type="term" value="F:metal ion binding"/>
    <property type="evidence" value="ECO:0007669"/>
    <property type="project" value="UniProtKB-KW"/>
</dbReference>
<dbReference type="GO" id="GO:0005737">
    <property type="term" value="C:cytoplasm"/>
    <property type="evidence" value="ECO:0007669"/>
    <property type="project" value="UniProtKB-ARBA"/>
</dbReference>
<evidence type="ECO:0000256" key="3">
    <source>
        <dbReference type="ARBA" id="ARBA00022801"/>
    </source>
</evidence>
<evidence type="ECO:0000313" key="7">
    <source>
        <dbReference type="EMBL" id="BBE31669.1"/>
    </source>
</evidence>
<dbReference type="GO" id="GO:0070006">
    <property type="term" value="F:metalloaminopeptidase activity"/>
    <property type="evidence" value="ECO:0007669"/>
    <property type="project" value="InterPro"/>
</dbReference>
<dbReference type="SUPFAM" id="SSF55920">
    <property type="entry name" value="Creatinase/aminopeptidase"/>
    <property type="match status" value="1"/>
</dbReference>
<feature type="domain" description="Peptidase M24 C-terminal" evidence="6">
    <location>
        <begin position="529"/>
        <end position="589"/>
    </location>
</feature>
<dbReference type="RefSeq" id="WP_190614361.1">
    <property type="nucleotide sequence ID" value="NZ_AP018712.1"/>
</dbReference>
<organism evidence="7 8">
    <name type="scientific">Tepiditoga spiralis</name>
    <dbReference type="NCBI Taxonomy" id="2108365"/>
    <lineage>
        <taxon>Bacteria</taxon>
        <taxon>Thermotogati</taxon>
        <taxon>Thermotogota</taxon>
        <taxon>Thermotogae</taxon>
        <taxon>Petrotogales</taxon>
        <taxon>Petrotogaceae</taxon>
        <taxon>Tepiditoga</taxon>
    </lineage>
</organism>
<dbReference type="InterPro" id="IPR050422">
    <property type="entry name" value="X-Pro_aminopeptidase_P"/>
</dbReference>
<dbReference type="PANTHER" id="PTHR43763">
    <property type="entry name" value="XAA-PRO AMINOPEPTIDASE 1"/>
    <property type="match status" value="1"/>
</dbReference>
<dbReference type="Pfam" id="PF00557">
    <property type="entry name" value="Peptidase_M24"/>
    <property type="match status" value="1"/>
</dbReference>
<dbReference type="InParanoid" id="A0A7G1GC31"/>
<dbReference type="Pfam" id="PF01321">
    <property type="entry name" value="Creatinase_N"/>
    <property type="match status" value="1"/>
</dbReference>
<dbReference type="CDD" id="cd01085">
    <property type="entry name" value="APP"/>
    <property type="match status" value="1"/>
</dbReference>
<dbReference type="Gene3D" id="3.90.230.10">
    <property type="entry name" value="Creatinase/methionine aminopeptidase superfamily"/>
    <property type="match status" value="1"/>
</dbReference>
<feature type="domain" description="Creatinase N-terminal" evidence="5">
    <location>
        <begin position="5"/>
        <end position="133"/>
    </location>
</feature>
<dbReference type="KEGG" id="ocy:OSSY52_18100"/>